<proteinExistence type="predicted"/>
<accession>A0A9E7NDI3</accession>
<dbReference type="EMBL" id="ON637170">
    <property type="protein sequence ID" value="UTN90224.1"/>
    <property type="molecule type" value="Genomic_DNA"/>
</dbReference>
<evidence type="ECO:0000313" key="2">
    <source>
        <dbReference type="Proteomes" id="UP001058039"/>
    </source>
</evidence>
<sequence length="181" mass="21241">MRGIFNCCTRSSIFPTKRRNTLASNVKYKRDAISIMRDGIKAQYKRGNRCAICDSQENLELHHYSTVALLVKNFAKEFQLDFTDSEVVLSNRDKFYKHYWHELVEDTVTLCVFHHQTLHKVYTKEPPLFSANKQKIWVEKQRERCMNPEAPRTSNTGERSGFAKWLPTDVKTEKSGFARFL</sequence>
<organism evidence="1 2">
    <name type="scientific">Klebsiella phage vB_KpnS_Uniso31</name>
    <dbReference type="NCBI Taxonomy" id="2951200"/>
    <lineage>
        <taxon>Viruses</taxon>
        <taxon>Duplodnaviria</taxon>
        <taxon>Heunggongvirae</taxon>
        <taxon>Uroviricota</taxon>
        <taxon>Caudoviricetes</taxon>
        <taxon>Demerecviridae</taxon>
        <taxon>Sugarlandvirus</taxon>
        <taxon>Sugarlandvirus Uniso31</taxon>
    </lineage>
</organism>
<dbReference type="Proteomes" id="UP001058039">
    <property type="component" value="Segment"/>
</dbReference>
<keyword evidence="1" id="KW-0255">Endonuclease</keyword>
<dbReference type="GO" id="GO:0004519">
    <property type="term" value="F:endonuclease activity"/>
    <property type="evidence" value="ECO:0007669"/>
    <property type="project" value="UniProtKB-KW"/>
</dbReference>
<name>A0A9E7NDI3_9CAUD</name>
<keyword evidence="2" id="KW-1185">Reference proteome</keyword>
<keyword evidence="1" id="KW-0540">Nuclease</keyword>
<keyword evidence="1" id="KW-0378">Hydrolase</keyword>
<reference evidence="1" key="1">
    <citation type="journal article" date="2022" name="Pharmaceutics">
        <title>Isolation and Molecular Characterization of a Novel Lytic Bacteriophage That Inactivates MDR Klebsiella pneumoniae Strains.</title>
        <authorList>
            <person name="Balcao V.M."/>
            <person name="Moreli F.C."/>
            <person name="Silva E.C."/>
            <person name="Belline B.G."/>
            <person name="Martins L.F."/>
            <person name="Rossi F.P.N."/>
            <person name="Pereira C."/>
            <person name="Vila M.M.D.C."/>
            <person name="da Silva A.M."/>
        </authorList>
    </citation>
    <scope>NUCLEOTIDE SEQUENCE</scope>
</reference>
<protein>
    <submittedName>
        <fullName evidence="1">Nicking endonuclease</fullName>
    </submittedName>
</protein>
<evidence type="ECO:0000313" key="1">
    <source>
        <dbReference type="EMBL" id="UTN90224.1"/>
    </source>
</evidence>